<evidence type="ECO:0000313" key="3">
    <source>
        <dbReference type="EMBL" id="ANQ08949.1"/>
    </source>
</evidence>
<organism evidence="3 4">
    <name type="scientific">Plasmodium coatneyi</name>
    <dbReference type="NCBI Taxonomy" id="208452"/>
    <lineage>
        <taxon>Eukaryota</taxon>
        <taxon>Sar</taxon>
        <taxon>Alveolata</taxon>
        <taxon>Apicomplexa</taxon>
        <taxon>Aconoidasida</taxon>
        <taxon>Haemosporida</taxon>
        <taxon>Plasmodiidae</taxon>
        <taxon>Plasmodium</taxon>
    </lineage>
</organism>
<gene>
    <name evidence="3" type="ORF">PCOAH_00036450</name>
</gene>
<protein>
    <submittedName>
        <fullName evidence="3">Variable surface protein Vir7-like protein</fullName>
    </submittedName>
</protein>
<keyword evidence="4" id="KW-1185">Reference proteome</keyword>
<evidence type="ECO:0000313" key="4">
    <source>
        <dbReference type="Proteomes" id="UP000092716"/>
    </source>
</evidence>
<keyword evidence="2" id="KW-0812">Transmembrane</keyword>
<proteinExistence type="predicted"/>
<dbReference type="RefSeq" id="XP_019915644.1">
    <property type="nucleotide sequence ID" value="XM_020060436.1"/>
</dbReference>
<sequence>MYNDLVSRANSHNKDDCNSEVKNRIKEYITDTDTVNNIMRVFCYMYGMNSSDDDTDGKWCKATYYWLGETLSDKLDAFSFTNAMHKCYNEMNNNRTGNKCKFMYTSNNMDVFKALKKVVDFKKDEAAIKEQLGTGVKKKCTEGYRKYLENVKKAYKEVKEKCTDKQNKEYYEEFKELFPHYVTQNELQMECVLTGEEAFVDTRESTFQTSSFQSNSTVPAAVSSIFSIGALGLAATFLLYKNIFSFGRSSSRNNNRSKRRSVRRDLDPLTEDISTTTTDDNSTIGGSTIAEDFNTIISSQVVYEM</sequence>
<name>A0A1B1E298_9APIC</name>
<dbReference type="InterPro" id="IPR008780">
    <property type="entry name" value="Plasmodium_Vir"/>
</dbReference>
<evidence type="ECO:0000256" key="2">
    <source>
        <dbReference type="SAM" id="Phobius"/>
    </source>
</evidence>
<feature type="region of interest" description="Disordered" evidence="1">
    <location>
        <begin position="250"/>
        <end position="284"/>
    </location>
</feature>
<dbReference type="Proteomes" id="UP000092716">
    <property type="component" value="Chromosome 11"/>
</dbReference>
<keyword evidence="2" id="KW-1133">Transmembrane helix</keyword>
<dbReference type="GeneID" id="30910376"/>
<keyword evidence="2" id="KW-0472">Membrane</keyword>
<feature type="compositionally biased region" description="Low complexity" evidence="1">
    <location>
        <begin position="271"/>
        <end position="284"/>
    </location>
</feature>
<accession>A0A1B1E298</accession>
<feature type="transmembrane region" description="Helical" evidence="2">
    <location>
        <begin position="218"/>
        <end position="240"/>
    </location>
</feature>
<evidence type="ECO:0000256" key="1">
    <source>
        <dbReference type="SAM" id="MobiDB-lite"/>
    </source>
</evidence>
<dbReference type="AlphaFoldDB" id="A0A1B1E298"/>
<dbReference type="KEGG" id="pcot:PCOAH_00036450"/>
<dbReference type="EMBL" id="CP016249">
    <property type="protein sequence ID" value="ANQ08949.1"/>
    <property type="molecule type" value="Genomic_DNA"/>
</dbReference>
<dbReference type="VEuPathDB" id="PlasmoDB:PCOAH_00036450"/>
<dbReference type="Pfam" id="PF05795">
    <property type="entry name" value="Plasmodium_Vir"/>
    <property type="match status" value="1"/>
</dbReference>
<reference evidence="4" key="1">
    <citation type="submission" date="2016-06" db="EMBL/GenBank/DDBJ databases">
        <title>First high quality genome sequence of Plasmodium coatneyi using continuous long reads from single molecule, real-time sequencing.</title>
        <authorList>
            <person name="Chien J.-T."/>
            <person name="Pakala S.B."/>
            <person name="Geraldo J.A."/>
            <person name="Lapp S.A."/>
            <person name="Barnwell J.W."/>
            <person name="Kissinger J.C."/>
            <person name="Galinski M.R."/>
            <person name="Humphrey J.C."/>
        </authorList>
    </citation>
    <scope>NUCLEOTIDE SEQUENCE [LARGE SCALE GENOMIC DNA]</scope>
    <source>
        <strain evidence="4">Hackeri</strain>
    </source>
</reference>